<dbReference type="EMBL" id="JANIBC010000001">
    <property type="protein sequence ID" value="MCQ8184246.1"/>
    <property type="molecule type" value="Genomic_DNA"/>
</dbReference>
<dbReference type="AlphaFoldDB" id="A0A9X2RHS9"/>
<evidence type="ECO:0000256" key="2">
    <source>
        <dbReference type="SAM" id="MobiDB-lite"/>
    </source>
</evidence>
<feature type="domain" description="J" evidence="3">
    <location>
        <begin position="4"/>
        <end position="69"/>
    </location>
</feature>
<accession>A0A9X2RHS9</accession>
<keyword evidence="5" id="KW-1185">Reference proteome</keyword>
<dbReference type="Proteomes" id="UP001142610">
    <property type="component" value="Unassembled WGS sequence"/>
</dbReference>
<dbReference type="SUPFAM" id="SSF49493">
    <property type="entry name" value="HSP40/DnaJ peptide-binding domain"/>
    <property type="match status" value="2"/>
</dbReference>
<dbReference type="Gene3D" id="2.60.260.20">
    <property type="entry name" value="Urease metallochaperone UreE, N-terminal domain"/>
    <property type="match status" value="2"/>
</dbReference>
<keyword evidence="1" id="KW-0143">Chaperone</keyword>
<evidence type="ECO:0000259" key="3">
    <source>
        <dbReference type="PROSITE" id="PS50076"/>
    </source>
</evidence>
<comment type="caution">
    <text evidence="4">The sequence shown here is derived from an EMBL/GenBank/DDBJ whole genome shotgun (WGS) entry which is preliminary data.</text>
</comment>
<proteinExistence type="predicted"/>
<sequence>MAKDPYTVLGVGRQASHDEIRSAYRKLAKQYHPDRNQGDKKAEDRFKAVTAAFEIIGDEAKRARFDRGEIDADGNERSVFGQGGPFGGVDPAEAAARFRRRARPNQQGGGFEDFSDIFSDFFGRGEPGGRQAPRAQKGRDVRTRLGVSFLDAAKGSRKRVTLPGGDTVDVTIPEGLRDGQTLRLKGKGHPGTHGGPDGDLFVEVDVTPDKRFEVKGDDVTVEVPLPLKEAVLGGKIEVPTIGGKATIKIPPNTSSGRSFRLRGKGLKKSQGSTYGDLFAKVRITLPKTADTELEAFMKRWSPRNEETETDGLAAAE</sequence>
<dbReference type="InterPro" id="IPR036869">
    <property type="entry name" value="J_dom_sf"/>
</dbReference>
<dbReference type="CDD" id="cd06257">
    <property type="entry name" value="DnaJ"/>
    <property type="match status" value="1"/>
</dbReference>
<organism evidence="4 5">
    <name type="scientific">Parvularcula maris</name>
    <dbReference type="NCBI Taxonomy" id="2965077"/>
    <lineage>
        <taxon>Bacteria</taxon>
        <taxon>Pseudomonadati</taxon>
        <taxon>Pseudomonadota</taxon>
        <taxon>Alphaproteobacteria</taxon>
        <taxon>Parvularculales</taxon>
        <taxon>Parvularculaceae</taxon>
        <taxon>Parvularcula</taxon>
    </lineage>
</organism>
<dbReference type="Pfam" id="PF00226">
    <property type="entry name" value="DnaJ"/>
    <property type="match status" value="1"/>
</dbReference>
<dbReference type="FunFam" id="2.60.260.20:FF:000013">
    <property type="entry name" value="DnaJ subfamily B member 11"/>
    <property type="match status" value="1"/>
</dbReference>
<gene>
    <name evidence="4" type="ORF">NOG11_02495</name>
</gene>
<dbReference type="InterPro" id="IPR002939">
    <property type="entry name" value="DnaJ_C"/>
</dbReference>
<dbReference type="PANTHER" id="PTHR43096">
    <property type="entry name" value="DNAJ HOMOLOG 1, MITOCHONDRIAL-RELATED"/>
    <property type="match status" value="1"/>
</dbReference>
<dbReference type="PANTHER" id="PTHR43096:SF52">
    <property type="entry name" value="DNAJ HOMOLOG 1, MITOCHONDRIAL-RELATED"/>
    <property type="match status" value="1"/>
</dbReference>
<dbReference type="Pfam" id="PF01556">
    <property type="entry name" value="DnaJ_C"/>
    <property type="match status" value="1"/>
</dbReference>
<evidence type="ECO:0000313" key="4">
    <source>
        <dbReference type="EMBL" id="MCQ8184246.1"/>
    </source>
</evidence>
<dbReference type="CDD" id="cd10747">
    <property type="entry name" value="DnaJ_C"/>
    <property type="match status" value="1"/>
</dbReference>
<feature type="compositionally biased region" description="Basic and acidic residues" evidence="2">
    <location>
        <begin position="67"/>
        <end position="76"/>
    </location>
</feature>
<dbReference type="InterPro" id="IPR001623">
    <property type="entry name" value="DnaJ_domain"/>
</dbReference>
<dbReference type="SUPFAM" id="SSF46565">
    <property type="entry name" value="Chaperone J-domain"/>
    <property type="match status" value="1"/>
</dbReference>
<dbReference type="GO" id="GO:0005737">
    <property type="term" value="C:cytoplasm"/>
    <property type="evidence" value="ECO:0007669"/>
    <property type="project" value="TreeGrafter"/>
</dbReference>
<feature type="region of interest" description="Disordered" evidence="2">
    <location>
        <begin position="67"/>
        <end position="91"/>
    </location>
</feature>
<evidence type="ECO:0000313" key="5">
    <source>
        <dbReference type="Proteomes" id="UP001142610"/>
    </source>
</evidence>
<dbReference type="SMART" id="SM00271">
    <property type="entry name" value="DnaJ"/>
    <property type="match status" value="1"/>
</dbReference>
<dbReference type="InterPro" id="IPR008971">
    <property type="entry name" value="HSP40/DnaJ_pept-bd"/>
</dbReference>
<dbReference type="Gene3D" id="1.10.287.110">
    <property type="entry name" value="DnaJ domain"/>
    <property type="match status" value="1"/>
</dbReference>
<name>A0A9X2RHS9_9PROT</name>
<reference evidence="4" key="1">
    <citation type="submission" date="2022-07" db="EMBL/GenBank/DDBJ databases">
        <title>Parvularcula maris sp. nov., an algicidal bacterium isolated from seawater.</title>
        <authorList>
            <person name="Li F."/>
        </authorList>
    </citation>
    <scope>NUCLEOTIDE SEQUENCE</scope>
    <source>
        <strain evidence="4">BGMRC 0090</strain>
    </source>
</reference>
<dbReference type="PRINTS" id="PR00625">
    <property type="entry name" value="JDOMAIN"/>
</dbReference>
<dbReference type="GO" id="GO:0051082">
    <property type="term" value="F:unfolded protein binding"/>
    <property type="evidence" value="ECO:0007669"/>
    <property type="project" value="InterPro"/>
</dbReference>
<dbReference type="GO" id="GO:0042026">
    <property type="term" value="P:protein refolding"/>
    <property type="evidence" value="ECO:0007669"/>
    <property type="project" value="TreeGrafter"/>
</dbReference>
<dbReference type="PROSITE" id="PS50076">
    <property type="entry name" value="DNAJ_2"/>
    <property type="match status" value="1"/>
</dbReference>
<dbReference type="RefSeq" id="WP_256618051.1">
    <property type="nucleotide sequence ID" value="NZ_JANIBC010000001.1"/>
</dbReference>
<protein>
    <submittedName>
        <fullName evidence="4">DnaJ domain-containing protein</fullName>
    </submittedName>
</protein>
<evidence type="ECO:0000256" key="1">
    <source>
        <dbReference type="ARBA" id="ARBA00023186"/>
    </source>
</evidence>